<dbReference type="AlphaFoldDB" id="A0A9Q2P3L8"/>
<comment type="caution">
    <text evidence="4">The sequence shown here is derived from an EMBL/GenBank/DDBJ whole genome shotgun (WGS) entry which is preliminary data.</text>
</comment>
<dbReference type="Pfam" id="PF00072">
    <property type="entry name" value="Response_reg"/>
    <property type="match status" value="1"/>
</dbReference>
<dbReference type="InterPro" id="IPR050595">
    <property type="entry name" value="Bact_response_regulator"/>
</dbReference>
<accession>A0A9Q2P3L8</accession>
<evidence type="ECO:0000256" key="2">
    <source>
        <dbReference type="PROSITE-ProRule" id="PRU00169"/>
    </source>
</evidence>
<dbReference type="InterPro" id="IPR011006">
    <property type="entry name" value="CheY-like_superfamily"/>
</dbReference>
<dbReference type="SMART" id="SM00448">
    <property type="entry name" value="REC"/>
    <property type="match status" value="1"/>
</dbReference>
<dbReference type="EMBL" id="JAFBXE010000019">
    <property type="protein sequence ID" value="MBM2414811.1"/>
    <property type="molecule type" value="Genomic_DNA"/>
</dbReference>
<keyword evidence="1 2" id="KW-0597">Phosphoprotein</keyword>
<evidence type="ECO:0000313" key="6">
    <source>
        <dbReference type="Proteomes" id="UP000755667"/>
    </source>
</evidence>
<protein>
    <submittedName>
        <fullName evidence="4">Response regulator</fullName>
    </submittedName>
</protein>
<keyword evidence="7" id="KW-1185">Reference proteome</keyword>
<dbReference type="Gene3D" id="3.40.50.2300">
    <property type="match status" value="1"/>
</dbReference>
<organism evidence="4 6">
    <name type="scientific">Marivita cryptomonadis</name>
    <dbReference type="NCBI Taxonomy" id="505252"/>
    <lineage>
        <taxon>Bacteria</taxon>
        <taxon>Pseudomonadati</taxon>
        <taxon>Pseudomonadota</taxon>
        <taxon>Alphaproteobacteria</taxon>
        <taxon>Rhodobacterales</taxon>
        <taxon>Roseobacteraceae</taxon>
        <taxon>Marivita</taxon>
    </lineage>
</organism>
<evidence type="ECO:0000256" key="1">
    <source>
        <dbReference type="ARBA" id="ARBA00022553"/>
    </source>
</evidence>
<dbReference type="OrthoDB" id="7831674at2"/>
<dbReference type="Proteomes" id="UP000755667">
    <property type="component" value="Unassembled WGS sequence"/>
</dbReference>
<gene>
    <name evidence="4" type="ORF">JQX41_21040</name>
    <name evidence="5" type="ORF">JQX48_21060</name>
</gene>
<evidence type="ECO:0000313" key="4">
    <source>
        <dbReference type="EMBL" id="MBM2414811.1"/>
    </source>
</evidence>
<dbReference type="PROSITE" id="PS50110">
    <property type="entry name" value="RESPONSE_REGULATORY"/>
    <property type="match status" value="1"/>
</dbReference>
<dbReference type="InterPro" id="IPR001789">
    <property type="entry name" value="Sig_transdc_resp-reg_receiver"/>
</dbReference>
<feature type="domain" description="Response regulatory" evidence="3">
    <location>
        <begin position="23"/>
        <end position="136"/>
    </location>
</feature>
<evidence type="ECO:0000259" key="3">
    <source>
        <dbReference type="PROSITE" id="PS50110"/>
    </source>
</evidence>
<dbReference type="CDD" id="cd00156">
    <property type="entry name" value="REC"/>
    <property type="match status" value="1"/>
</dbReference>
<dbReference type="PANTHER" id="PTHR44591">
    <property type="entry name" value="STRESS RESPONSE REGULATOR PROTEIN 1"/>
    <property type="match status" value="1"/>
</dbReference>
<name>A0A9Q2P3L8_9RHOB</name>
<evidence type="ECO:0000313" key="5">
    <source>
        <dbReference type="EMBL" id="MBM2419482.1"/>
    </source>
</evidence>
<dbReference type="GO" id="GO:0000160">
    <property type="term" value="P:phosphorelay signal transduction system"/>
    <property type="evidence" value="ECO:0007669"/>
    <property type="project" value="InterPro"/>
</dbReference>
<dbReference type="EMBL" id="JAFBXF010000019">
    <property type="protein sequence ID" value="MBM2419482.1"/>
    <property type="molecule type" value="Genomic_DNA"/>
</dbReference>
<evidence type="ECO:0000313" key="7">
    <source>
        <dbReference type="Proteomes" id="UP000809440"/>
    </source>
</evidence>
<proteinExistence type="predicted"/>
<feature type="modified residue" description="4-aspartylphosphate" evidence="2">
    <location>
        <position position="72"/>
    </location>
</feature>
<dbReference type="PANTHER" id="PTHR44591:SF3">
    <property type="entry name" value="RESPONSE REGULATORY DOMAIN-CONTAINING PROTEIN"/>
    <property type="match status" value="1"/>
</dbReference>
<dbReference type="GeneID" id="62643068"/>
<sequence>MIDDDAFDHLRRPTVTRPLLGLTILAVEDSLYACDALRLMCLYSGARLRRADCLKSARRHLQVYRPSVVIVDMGLPDGNGAELIDDLRMTSPRVSVILACSGDPFAEDVAYAAGADGFLAKPIANLGVFQHAILQHLPQNAQPCGLRNIRSDVIHPDLFAFREDMAYVAELLGGPVDDKVISYVTAFLHGVALTAEDDALQHAAYELAAAQSNGAPTLGPVARLAGLVQARVQDAVAI</sequence>
<reference evidence="4 7" key="1">
    <citation type="submission" date="2021-01" db="EMBL/GenBank/DDBJ databases">
        <title>Diatom-associated Roseobacters Show Island Model of Population Structure.</title>
        <authorList>
            <person name="Qu L."/>
            <person name="Feng X."/>
            <person name="Chen Y."/>
            <person name="Li L."/>
            <person name="Wang X."/>
            <person name="Hu Z."/>
            <person name="Wang H."/>
            <person name="Luo H."/>
        </authorList>
    </citation>
    <scope>NUCLEOTIDE SEQUENCE</scope>
    <source>
        <strain evidence="5 7">CC28-63</strain>
        <strain evidence="4">CC28-69</strain>
    </source>
</reference>
<dbReference type="RefSeq" id="WP_085633223.1">
    <property type="nucleotide sequence ID" value="NZ_JAFBWU010000019.1"/>
</dbReference>
<dbReference type="Proteomes" id="UP000809440">
    <property type="component" value="Unassembled WGS sequence"/>
</dbReference>
<dbReference type="SUPFAM" id="SSF52172">
    <property type="entry name" value="CheY-like"/>
    <property type="match status" value="1"/>
</dbReference>